<feature type="coiled-coil region" evidence="1">
    <location>
        <begin position="46"/>
        <end position="73"/>
    </location>
</feature>
<keyword evidence="3" id="KW-0812">Transmembrane</keyword>
<reference evidence="5 6" key="1">
    <citation type="submission" date="2016-08" db="EMBL/GenBank/DDBJ databases">
        <authorList>
            <consortium name="Pathogen Informatics"/>
        </authorList>
    </citation>
    <scope>NUCLEOTIDE SEQUENCE [LARGE SCALE GENOMIC DNA]</scope>
    <source>
        <strain evidence="5 6">DK</strain>
    </source>
</reference>
<dbReference type="Pfam" id="PF06589">
    <property type="entry name" value="CRA"/>
    <property type="match status" value="1"/>
</dbReference>
<feature type="chain" id="PRO_5008920448" evidence="4">
    <location>
        <begin position="24"/>
        <end position="189"/>
    </location>
</feature>
<keyword evidence="3" id="KW-1133">Transmembrane helix</keyword>
<feature type="signal peptide" evidence="4">
    <location>
        <begin position="1"/>
        <end position="23"/>
    </location>
</feature>
<keyword evidence="3" id="KW-0472">Membrane</keyword>
<dbReference type="AlphaFoldDB" id="A0A1D3RWB9"/>
<sequence>MKINVVSVIFIIFSLCLFNNAYGKVTSNKDSSKNVIKKSAEPLIDVQELISDMVKKEEEIVQLTKNKKKLGRLNLALATALSVVSALLIGGTGLVMYNSNKGRRPFQLGKSKDASPEADGPSVGGPSLAGLAAGLPQNIDYEAAGNNIQEALQKAAPNLDMSALTGALTGALAGAATGAATGAPANPKQ</sequence>
<organism evidence="5 6">
    <name type="scientific">Plasmodium chabaudi adami</name>
    <dbReference type="NCBI Taxonomy" id="5826"/>
    <lineage>
        <taxon>Eukaryota</taxon>
        <taxon>Sar</taxon>
        <taxon>Alveolata</taxon>
        <taxon>Apicomplexa</taxon>
        <taxon>Aconoidasida</taxon>
        <taxon>Haemosporida</taxon>
        <taxon>Plasmodiidae</taxon>
        <taxon>Plasmodium</taxon>
        <taxon>Plasmodium (Vinckeia)</taxon>
    </lineage>
</organism>
<keyword evidence="1" id="KW-0175">Coiled coil</keyword>
<evidence type="ECO:0000313" key="5">
    <source>
        <dbReference type="EMBL" id="SCN60364.1"/>
    </source>
</evidence>
<evidence type="ECO:0000313" key="6">
    <source>
        <dbReference type="Proteomes" id="UP000195879"/>
    </source>
</evidence>
<accession>A0A1D3RWB9</accession>
<evidence type="ECO:0000256" key="1">
    <source>
        <dbReference type="SAM" id="Coils"/>
    </source>
</evidence>
<evidence type="ECO:0000256" key="4">
    <source>
        <dbReference type="SAM" id="SignalP"/>
    </source>
</evidence>
<dbReference type="EMBL" id="LT608203">
    <property type="protein sequence ID" value="SCN60364.1"/>
    <property type="molecule type" value="Genomic_DNA"/>
</dbReference>
<evidence type="ECO:0000256" key="3">
    <source>
        <dbReference type="SAM" id="Phobius"/>
    </source>
</evidence>
<evidence type="ECO:0000256" key="2">
    <source>
        <dbReference type="SAM" id="MobiDB-lite"/>
    </source>
</evidence>
<keyword evidence="4" id="KW-0732">Signal</keyword>
<proteinExistence type="predicted"/>
<dbReference type="OrthoDB" id="387289at2759"/>
<name>A0A1D3RWB9_PLACE</name>
<dbReference type="Proteomes" id="UP000195879">
    <property type="component" value="Chromosome 9"/>
</dbReference>
<protein>
    <submittedName>
        <fullName evidence="5">Exported protein 1, putative</fullName>
    </submittedName>
</protein>
<gene>
    <name evidence="5" type="primary">EXP1</name>
    <name evidence="5" type="ORF">PCHDK_000201500</name>
</gene>
<feature type="transmembrane region" description="Helical" evidence="3">
    <location>
        <begin position="75"/>
        <end position="97"/>
    </location>
</feature>
<feature type="region of interest" description="Disordered" evidence="2">
    <location>
        <begin position="106"/>
        <end position="129"/>
    </location>
</feature>